<organism evidence="1 3">
    <name type="scientific">Saliniramus fredricksonii</name>
    <dbReference type="NCBI Taxonomy" id="1653334"/>
    <lineage>
        <taxon>Bacteria</taxon>
        <taxon>Pseudomonadati</taxon>
        <taxon>Pseudomonadota</taxon>
        <taxon>Alphaproteobacteria</taxon>
        <taxon>Hyphomicrobiales</taxon>
        <taxon>Salinarimonadaceae</taxon>
        <taxon>Saliniramus</taxon>
    </lineage>
</organism>
<evidence type="ECO:0000313" key="3">
    <source>
        <dbReference type="Proteomes" id="UP000050497"/>
    </source>
</evidence>
<proteinExistence type="predicted"/>
<dbReference type="AlphaFoldDB" id="A0A0P7X6Z4"/>
<accession>A0A0P7X6Z4</accession>
<gene>
    <name evidence="2" type="ORF">GA0071312_1987</name>
    <name evidence="1" type="ORF">HLUCCO17_09080</name>
</gene>
<protein>
    <submittedName>
        <fullName evidence="1">Uncharacterized protein</fullName>
    </submittedName>
</protein>
<name>A0A0P7X6Z4_9HYPH</name>
<keyword evidence="4" id="KW-1185">Reference proteome</keyword>
<sequence>MSANDKLHDRPWSYEEVQLLREMVNEGITDSVISLKMKRSIADIHAKLSELGLVAKTG</sequence>
<dbReference type="RefSeq" id="WP_165604005.1">
    <property type="nucleotide sequence ID" value="NZ_FMBM01000002.1"/>
</dbReference>
<evidence type="ECO:0000313" key="4">
    <source>
        <dbReference type="Proteomes" id="UP000182800"/>
    </source>
</evidence>
<dbReference type="EMBL" id="FMBM01000002">
    <property type="protein sequence ID" value="SCC81057.1"/>
    <property type="molecule type" value="Genomic_DNA"/>
</dbReference>
<reference evidence="1 3" key="1">
    <citation type="submission" date="2015-09" db="EMBL/GenBank/DDBJ databases">
        <title>Identification and resolution of microdiversity through metagenomic sequencing of parallel consortia.</title>
        <authorList>
            <person name="Nelson W.C."/>
            <person name="Romine M.F."/>
            <person name="Lindemann S.R."/>
        </authorList>
    </citation>
    <scope>NUCLEOTIDE SEQUENCE [LARGE SCALE GENOMIC DNA]</scope>
    <source>
        <strain evidence="1">HL-109</strain>
    </source>
</reference>
<evidence type="ECO:0000313" key="1">
    <source>
        <dbReference type="EMBL" id="KPQ10831.1"/>
    </source>
</evidence>
<evidence type="ECO:0000313" key="2">
    <source>
        <dbReference type="EMBL" id="SCC81057.1"/>
    </source>
</evidence>
<dbReference type="STRING" id="1653334.GA0071312_1987"/>
<comment type="caution">
    <text evidence="1">The sequence shown here is derived from an EMBL/GenBank/DDBJ whole genome shotgun (WGS) entry which is preliminary data.</text>
</comment>
<reference evidence="2 4" key="2">
    <citation type="submission" date="2016-08" db="EMBL/GenBank/DDBJ databases">
        <authorList>
            <person name="Varghese N."/>
            <person name="Submissions Spin"/>
        </authorList>
    </citation>
    <scope>NUCLEOTIDE SEQUENCE [LARGE SCALE GENOMIC DNA]</scope>
    <source>
        <strain evidence="2 4">HL-109</strain>
    </source>
</reference>
<dbReference type="EMBL" id="LJSX01000012">
    <property type="protein sequence ID" value="KPQ10831.1"/>
    <property type="molecule type" value="Genomic_DNA"/>
</dbReference>
<dbReference type="Proteomes" id="UP000050497">
    <property type="component" value="Unassembled WGS sequence"/>
</dbReference>
<dbReference type="Proteomes" id="UP000182800">
    <property type="component" value="Unassembled WGS sequence"/>
</dbReference>